<dbReference type="RefSeq" id="WP_186934489.1">
    <property type="nucleotide sequence ID" value="NZ_JACOPS010000001.1"/>
</dbReference>
<name>A0ABR7HHT7_9FIRM</name>
<dbReference type="Pfam" id="PF00583">
    <property type="entry name" value="Acetyltransf_1"/>
    <property type="match status" value="1"/>
</dbReference>
<dbReference type="CDD" id="cd04301">
    <property type="entry name" value="NAT_SF"/>
    <property type="match status" value="1"/>
</dbReference>
<dbReference type="InterPro" id="IPR016181">
    <property type="entry name" value="Acyl_CoA_acyltransferase"/>
</dbReference>
<dbReference type="EMBL" id="JACOPS010000001">
    <property type="protein sequence ID" value="MBC5727069.1"/>
    <property type="molecule type" value="Genomic_DNA"/>
</dbReference>
<organism evidence="2 3">
    <name type="scientific">Ruminococcus intestinalis</name>
    <dbReference type="NCBI Taxonomy" id="2763066"/>
    <lineage>
        <taxon>Bacteria</taxon>
        <taxon>Bacillati</taxon>
        <taxon>Bacillota</taxon>
        <taxon>Clostridia</taxon>
        <taxon>Eubacteriales</taxon>
        <taxon>Oscillospiraceae</taxon>
        <taxon>Ruminococcus</taxon>
    </lineage>
</organism>
<evidence type="ECO:0000259" key="1">
    <source>
        <dbReference type="PROSITE" id="PS51186"/>
    </source>
</evidence>
<dbReference type="Gene3D" id="3.40.630.30">
    <property type="match status" value="1"/>
</dbReference>
<proteinExistence type="predicted"/>
<dbReference type="Proteomes" id="UP000636755">
    <property type="component" value="Unassembled WGS sequence"/>
</dbReference>
<reference evidence="2 3" key="1">
    <citation type="submission" date="2020-08" db="EMBL/GenBank/DDBJ databases">
        <title>Genome public.</title>
        <authorList>
            <person name="Liu C."/>
            <person name="Sun Q."/>
        </authorList>
    </citation>
    <scope>NUCLEOTIDE SEQUENCE [LARGE SCALE GENOMIC DNA]</scope>
    <source>
        <strain evidence="2 3">NSJ-71</strain>
    </source>
</reference>
<feature type="domain" description="N-acetyltransferase" evidence="1">
    <location>
        <begin position="3"/>
        <end position="168"/>
    </location>
</feature>
<accession>A0ABR7HHT7</accession>
<dbReference type="InterPro" id="IPR000182">
    <property type="entry name" value="GNAT_dom"/>
</dbReference>
<dbReference type="PROSITE" id="PS51186">
    <property type="entry name" value="GNAT"/>
    <property type="match status" value="1"/>
</dbReference>
<protein>
    <submittedName>
        <fullName evidence="2">GNAT family N-acetyltransferase</fullName>
    </submittedName>
</protein>
<gene>
    <name evidence="2" type="ORF">H8R91_00725</name>
</gene>
<dbReference type="SUPFAM" id="SSF55729">
    <property type="entry name" value="Acyl-CoA N-acyltransferases (Nat)"/>
    <property type="match status" value="1"/>
</dbReference>
<evidence type="ECO:0000313" key="3">
    <source>
        <dbReference type="Proteomes" id="UP000636755"/>
    </source>
</evidence>
<keyword evidence="3" id="KW-1185">Reference proteome</keyword>
<evidence type="ECO:0000313" key="2">
    <source>
        <dbReference type="EMBL" id="MBC5727069.1"/>
    </source>
</evidence>
<sequence>MNIEFKRVTKKLPEYKQIKQLYFSAFPSEERAPFYLMIKRTKREDVDFLAIYCEKKWVGMIYIINYLDLSYVFYFALDDSQRGQGIGSAVLREIHKLYSGRRFFLALEQLDKNAENYAQRLSRSRFYLKNGLKKLSISIKEGNVLYDAMGFGGEVKPEEYREMMKNYTGFFFSKLYKIEMYEN</sequence>
<comment type="caution">
    <text evidence="2">The sequence shown here is derived from an EMBL/GenBank/DDBJ whole genome shotgun (WGS) entry which is preliminary data.</text>
</comment>